<dbReference type="Proteomes" id="UP000272942">
    <property type="component" value="Unassembled WGS sequence"/>
</dbReference>
<keyword evidence="3" id="KW-0240">DNA-directed RNA polymerase</keyword>
<dbReference type="GO" id="GO:0006383">
    <property type="term" value="P:transcription by RNA polymerase III"/>
    <property type="evidence" value="ECO:0007669"/>
    <property type="project" value="InterPro"/>
</dbReference>
<evidence type="ECO:0000313" key="7">
    <source>
        <dbReference type="Proteomes" id="UP000272942"/>
    </source>
</evidence>
<dbReference type="InterPro" id="IPR036390">
    <property type="entry name" value="WH_DNA-bd_sf"/>
</dbReference>
<evidence type="ECO:0000256" key="3">
    <source>
        <dbReference type="ARBA" id="ARBA00022478"/>
    </source>
</evidence>
<evidence type="ECO:0000256" key="2">
    <source>
        <dbReference type="ARBA" id="ARBA00011038"/>
    </source>
</evidence>
<evidence type="ECO:0000256" key="1">
    <source>
        <dbReference type="ARBA" id="ARBA00004123"/>
    </source>
</evidence>
<keyword evidence="4" id="KW-0804">Transcription</keyword>
<sequence length="125" mass="14395">MWSRSTRMMMINLEERLVYNAIRKAGENGKWYLIPSLKLPRILKSLISKKMIKELPMATGQKQKVYLLIELEPSEKIATSSASHIADPLERRDASYVSVEEIHRFISNARLCTVSNSDKSIICHF</sequence>
<gene>
    <name evidence="6" type="ORF">ECPE_LOCUS1734</name>
</gene>
<dbReference type="InterPro" id="IPR016049">
    <property type="entry name" value="RNA_pol_Rpc34-like"/>
</dbReference>
<dbReference type="EMBL" id="UZAN01014263">
    <property type="protein sequence ID" value="VDP45402.1"/>
    <property type="molecule type" value="Genomic_DNA"/>
</dbReference>
<dbReference type="SUPFAM" id="SSF46785">
    <property type="entry name" value="Winged helix' DNA-binding domain"/>
    <property type="match status" value="1"/>
</dbReference>
<dbReference type="Pfam" id="PF05158">
    <property type="entry name" value="RNA_pol_Rpc34"/>
    <property type="match status" value="1"/>
</dbReference>
<dbReference type="InterPro" id="IPR036388">
    <property type="entry name" value="WH-like_DNA-bd_sf"/>
</dbReference>
<dbReference type="WBParaSite" id="ECPE_0000173401-mRNA-1">
    <property type="protein sequence ID" value="ECPE_0000173401-mRNA-1"/>
    <property type="gene ID" value="ECPE_0000173401"/>
</dbReference>
<comment type="subcellular location">
    <subcellularLocation>
        <location evidence="1">Nucleus</location>
    </subcellularLocation>
</comment>
<dbReference type="InterPro" id="IPR007832">
    <property type="entry name" value="RNA_pol_Rpc34"/>
</dbReference>
<dbReference type="GO" id="GO:0005666">
    <property type="term" value="C:RNA polymerase III complex"/>
    <property type="evidence" value="ECO:0007669"/>
    <property type="project" value="InterPro"/>
</dbReference>
<name>A0A183A449_9TREM</name>
<dbReference type="PANTHER" id="PTHR12780">
    <property type="entry name" value="RNA POLYMERASE III DNA DIRECTED , 39KD SUBUNIT-RELATED"/>
    <property type="match status" value="1"/>
</dbReference>
<reference evidence="8" key="1">
    <citation type="submission" date="2016-06" db="UniProtKB">
        <authorList>
            <consortium name="WormBaseParasite"/>
        </authorList>
    </citation>
    <scope>IDENTIFICATION</scope>
</reference>
<organism evidence="8">
    <name type="scientific">Echinostoma caproni</name>
    <dbReference type="NCBI Taxonomy" id="27848"/>
    <lineage>
        <taxon>Eukaryota</taxon>
        <taxon>Metazoa</taxon>
        <taxon>Spiralia</taxon>
        <taxon>Lophotrochozoa</taxon>
        <taxon>Platyhelminthes</taxon>
        <taxon>Trematoda</taxon>
        <taxon>Digenea</taxon>
        <taxon>Plagiorchiida</taxon>
        <taxon>Echinostomata</taxon>
        <taxon>Echinostomatoidea</taxon>
        <taxon>Echinostomatidae</taxon>
        <taxon>Echinostoma</taxon>
    </lineage>
</organism>
<evidence type="ECO:0000313" key="8">
    <source>
        <dbReference type="WBParaSite" id="ECPE_0000173401-mRNA-1"/>
    </source>
</evidence>
<dbReference type="OrthoDB" id="613763at2759"/>
<reference evidence="6 7" key="2">
    <citation type="submission" date="2018-11" db="EMBL/GenBank/DDBJ databases">
        <authorList>
            <consortium name="Pathogen Informatics"/>
        </authorList>
    </citation>
    <scope>NUCLEOTIDE SEQUENCE [LARGE SCALE GENOMIC DNA]</scope>
    <source>
        <strain evidence="6 7">Egypt</strain>
    </source>
</reference>
<dbReference type="AlphaFoldDB" id="A0A183A449"/>
<dbReference type="Gene3D" id="1.10.10.10">
    <property type="entry name" value="Winged helix-like DNA-binding domain superfamily/Winged helix DNA-binding domain"/>
    <property type="match status" value="1"/>
</dbReference>
<comment type="similarity">
    <text evidence="2">Belongs to the eukaryotic RPC34/RPC39 RNA polymerase subunit family.</text>
</comment>
<keyword evidence="7" id="KW-1185">Reference proteome</keyword>
<proteinExistence type="inferred from homology"/>
<evidence type="ECO:0000313" key="6">
    <source>
        <dbReference type="EMBL" id="VDP45402.1"/>
    </source>
</evidence>
<evidence type="ECO:0000256" key="5">
    <source>
        <dbReference type="ARBA" id="ARBA00023242"/>
    </source>
</evidence>
<accession>A0A183A449</accession>
<keyword evidence="5" id="KW-0539">Nucleus</keyword>
<protein>
    <submittedName>
        <fullName evidence="8">Transcriptional regulator</fullName>
    </submittedName>
</protein>
<evidence type="ECO:0000256" key="4">
    <source>
        <dbReference type="ARBA" id="ARBA00023163"/>
    </source>
</evidence>